<evidence type="ECO:0000256" key="2">
    <source>
        <dbReference type="ARBA" id="ARBA00022692"/>
    </source>
</evidence>
<dbReference type="EMBL" id="LQMQ01000066">
    <property type="protein sequence ID" value="KUO39342.1"/>
    <property type="molecule type" value="Genomic_DNA"/>
</dbReference>
<comment type="subcellular location">
    <subcellularLocation>
        <location evidence="1">Membrane</location>
        <topology evidence="1">Multi-pass membrane protein</topology>
    </subcellularLocation>
</comment>
<keyword evidence="3 5" id="KW-1133">Transmembrane helix</keyword>
<dbReference type="InterPro" id="IPR018086">
    <property type="entry name" value="NADH_UbQ_OxRdtase_su1_CS"/>
</dbReference>
<name>A0A147JS66_HADYE</name>
<dbReference type="PANTHER" id="PTHR43359">
    <property type="entry name" value="FORMATE HYDROGENLYASE SUBUNIT 4"/>
    <property type="match status" value="1"/>
</dbReference>
<protein>
    <recommendedName>
        <fullName evidence="8">NADH dehydrogenase</fullName>
    </recommendedName>
</protein>
<dbReference type="Proteomes" id="UP000074294">
    <property type="component" value="Unassembled WGS sequence"/>
</dbReference>
<gene>
    <name evidence="6" type="ORF">APZ16_06735</name>
</gene>
<proteinExistence type="predicted"/>
<evidence type="ECO:0000256" key="3">
    <source>
        <dbReference type="ARBA" id="ARBA00022989"/>
    </source>
</evidence>
<dbReference type="PROSITE" id="PS00668">
    <property type="entry name" value="COMPLEX1_ND1_2"/>
    <property type="match status" value="1"/>
</dbReference>
<dbReference type="AlphaFoldDB" id="A0A147JS66"/>
<reference evidence="6 7" key="1">
    <citation type="journal article" date="2016" name="Nat. Microbiol.">
        <title>Genomic inference of the metabolism of cosmopolitan subsurface Archaea, Hadesarchaea.</title>
        <authorList>
            <person name="Baker B.J."/>
            <person name="Saw J.H."/>
            <person name="Lind A.E."/>
            <person name="Lazar C.S."/>
            <person name="Hinrichs K.-U."/>
            <person name="Teske A.P."/>
            <person name="Ettema T.J."/>
        </authorList>
    </citation>
    <scope>NUCLEOTIDE SEQUENCE [LARGE SCALE GENOMIC DNA]</scope>
</reference>
<keyword evidence="4 5" id="KW-0472">Membrane</keyword>
<dbReference type="STRING" id="1776334.APZ16_06735"/>
<evidence type="ECO:0000313" key="6">
    <source>
        <dbReference type="EMBL" id="KUO39342.1"/>
    </source>
</evidence>
<evidence type="ECO:0000256" key="5">
    <source>
        <dbReference type="SAM" id="Phobius"/>
    </source>
</evidence>
<feature type="transmembrane region" description="Helical" evidence="5">
    <location>
        <begin position="267"/>
        <end position="288"/>
    </location>
</feature>
<dbReference type="InterPro" id="IPR001694">
    <property type="entry name" value="NADH_UbQ_OxRdtase_su1/FPO"/>
</dbReference>
<feature type="transmembrane region" description="Helical" evidence="5">
    <location>
        <begin position="241"/>
        <end position="261"/>
    </location>
</feature>
<keyword evidence="2 5" id="KW-0812">Transmembrane</keyword>
<feature type="transmembrane region" description="Helical" evidence="5">
    <location>
        <begin position="300"/>
        <end position="319"/>
    </location>
</feature>
<dbReference type="PANTHER" id="PTHR43359:SF1">
    <property type="entry name" value="FORMATE HYDROGENLYASE SUBUNIT 4-RELATED"/>
    <property type="match status" value="1"/>
</dbReference>
<evidence type="ECO:0000256" key="1">
    <source>
        <dbReference type="ARBA" id="ARBA00004141"/>
    </source>
</evidence>
<sequence length="322" mass="34846">MNTILDILSFLFNSIVFPGLLFVSVVGMLYVGIDRKVTGHLQHRIGPPIWQEFLDFGKLMTKEDITPSAAIGPVFTAAPLFALGSLAAVMLLLPVASAQPALRLTADLIVIIYLLNIPAICMILGGYSSGSSFAIAGAGRYIVQLLGYEFVFILSIAAIAVKVGTLNLTDIVSYQAKNGWLLLDWKLLPAIVATLIAAQGKLLRTPFDIPEAETEIVAGPLTEYSGPKLAIWRISYNAETIAVAALLVSLFLGGPTAYTIGNVRIPAVVDFLIKTFLIVMLTTVVRNIVARVRIDQALKFYWTFGILLAAISLILVMVVPQW</sequence>
<dbReference type="InterPro" id="IPR052561">
    <property type="entry name" value="ComplexI_Subunit1"/>
</dbReference>
<comment type="caution">
    <text evidence="6">The sequence shown here is derived from an EMBL/GenBank/DDBJ whole genome shotgun (WGS) entry which is preliminary data.</text>
</comment>
<feature type="transmembrane region" description="Helical" evidence="5">
    <location>
        <begin position="12"/>
        <end position="33"/>
    </location>
</feature>
<evidence type="ECO:0008006" key="8">
    <source>
        <dbReference type="Google" id="ProtNLM"/>
    </source>
</evidence>
<feature type="transmembrane region" description="Helical" evidence="5">
    <location>
        <begin position="141"/>
        <end position="160"/>
    </location>
</feature>
<accession>A0A147JS66</accession>
<feature type="transmembrane region" description="Helical" evidence="5">
    <location>
        <begin position="108"/>
        <end position="129"/>
    </location>
</feature>
<organism evidence="6 7">
    <name type="scientific">Hadarchaeum yellowstonense</name>
    <dbReference type="NCBI Taxonomy" id="1776334"/>
    <lineage>
        <taxon>Archaea</taxon>
        <taxon>Methanobacteriati</taxon>
        <taxon>Candidatus Hadarchaeota</taxon>
        <taxon>Candidatus Hadarchaeia</taxon>
        <taxon>Candidatus Hadarchaeales</taxon>
        <taxon>Candidatus Hadarchaeaceae</taxon>
        <taxon>Candidatus Hadarchaeum</taxon>
    </lineage>
</organism>
<dbReference type="Pfam" id="PF00146">
    <property type="entry name" value="NADHdh"/>
    <property type="match status" value="1"/>
</dbReference>
<evidence type="ECO:0000313" key="7">
    <source>
        <dbReference type="Proteomes" id="UP000074294"/>
    </source>
</evidence>
<dbReference type="GO" id="GO:0005886">
    <property type="term" value="C:plasma membrane"/>
    <property type="evidence" value="ECO:0007669"/>
    <property type="project" value="TreeGrafter"/>
</dbReference>
<evidence type="ECO:0000256" key="4">
    <source>
        <dbReference type="ARBA" id="ARBA00023136"/>
    </source>
</evidence>
<feature type="transmembrane region" description="Helical" evidence="5">
    <location>
        <begin position="70"/>
        <end position="96"/>
    </location>
</feature>